<feature type="transmembrane region" description="Helical" evidence="6">
    <location>
        <begin position="62"/>
        <end position="90"/>
    </location>
</feature>
<feature type="transmembrane region" description="Helical" evidence="6">
    <location>
        <begin position="337"/>
        <end position="356"/>
    </location>
</feature>
<dbReference type="PANTHER" id="PTHR30354">
    <property type="entry name" value="GNT FAMILY GLUCONATE TRANSPORTER"/>
    <property type="match status" value="1"/>
</dbReference>
<dbReference type="Pfam" id="PF03600">
    <property type="entry name" value="CitMHS"/>
    <property type="match status" value="1"/>
</dbReference>
<evidence type="ECO:0000256" key="3">
    <source>
        <dbReference type="ARBA" id="ARBA00022692"/>
    </source>
</evidence>
<feature type="transmembrane region" description="Helical" evidence="6">
    <location>
        <begin position="267"/>
        <end position="286"/>
    </location>
</feature>
<keyword evidence="2" id="KW-0813">Transport</keyword>
<dbReference type="GO" id="GO:0005886">
    <property type="term" value="C:plasma membrane"/>
    <property type="evidence" value="ECO:0007669"/>
    <property type="project" value="TreeGrafter"/>
</dbReference>
<keyword evidence="4 6" id="KW-1133">Transmembrane helix</keyword>
<dbReference type="RefSeq" id="WP_097063414.1">
    <property type="nucleotide sequence ID" value="NZ_OBMI01000002.1"/>
</dbReference>
<feature type="transmembrane region" description="Helical" evidence="6">
    <location>
        <begin position="29"/>
        <end position="50"/>
    </location>
</feature>
<feature type="transmembrane region" description="Helical" evidence="6">
    <location>
        <begin position="176"/>
        <end position="194"/>
    </location>
</feature>
<keyword evidence="9" id="KW-1185">Reference proteome</keyword>
<keyword evidence="3 6" id="KW-0812">Transmembrane</keyword>
<feature type="transmembrane region" description="Helical" evidence="6">
    <location>
        <begin position="244"/>
        <end position="261"/>
    </location>
</feature>
<evidence type="ECO:0000256" key="6">
    <source>
        <dbReference type="SAM" id="Phobius"/>
    </source>
</evidence>
<dbReference type="Proteomes" id="UP000219494">
    <property type="component" value="Unassembled WGS sequence"/>
</dbReference>
<feature type="transmembrane region" description="Helical" evidence="6">
    <location>
        <begin position="298"/>
        <end position="317"/>
    </location>
</feature>
<dbReference type="EMBL" id="OBMI01000002">
    <property type="protein sequence ID" value="SOB86379.1"/>
    <property type="molecule type" value="Genomic_DNA"/>
</dbReference>
<organism evidence="8 9">
    <name type="scientific">Sphingomonas guangdongensis</name>
    <dbReference type="NCBI Taxonomy" id="1141890"/>
    <lineage>
        <taxon>Bacteria</taxon>
        <taxon>Pseudomonadati</taxon>
        <taxon>Pseudomonadota</taxon>
        <taxon>Alphaproteobacteria</taxon>
        <taxon>Sphingomonadales</taxon>
        <taxon>Sphingomonadaceae</taxon>
        <taxon>Sphingomonas</taxon>
    </lineage>
</organism>
<feature type="domain" description="Citrate transporter-like" evidence="7">
    <location>
        <begin position="16"/>
        <end position="377"/>
    </location>
</feature>
<dbReference type="GO" id="GO:0015137">
    <property type="term" value="F:citrate transmembrane transporter activity"/>
    <property type="evidence" value="ECO:0007669"/>
    <property type="project" value="InterPro"/>
</dbReference>
<dbReference type="AlphaFoldDB" id="A0A285QYC0"/>
<comment type="subcellular location">
    <subcellularLocation>
        <location evidence="1">Membrane</location>
        <topology evidence="1">Multi-pass membrane protein</topology>
    </subcellularLocation>
</comment>
<proteinExistence type="predicted"/>
<dbReference type="GO" id="GO:0015128">
    <property type="term" value="F:gluconate transmembrane transporter activity"/>
    <property type="evidence" value="ECO:0007669"/>
    <property type="project" value="InterPro"/>
</dbReference>
<sequence length="446" mass="45972">MLALIGVLAILSLLGLILSNRISPLAALILVPVAAAVLAGLGAELPDYVASGLAKIAPVAGMFVFAILFFGIMTDAGLLAPLVGLVLRLVGEKPRRIAVGTAALALLIHLDGSGAVCFLVTIPALRPLYDRLGMDRRVLACTASMAAGVNFLPWTGPTLRASASLKVPTSALFTPMIAVQLVGLVFVFAASWWLGRREELRLAAAGRLGTPAADASRSGALAAEPLGQAHGDDDKAAALRRPRLYPVNLALTLVAIALMVSGAVEPVLVFMVATALALVINYPTAAEQRDRIDAHARAALLMAGILLAAGAFTGIMTGSGMIRAMAEAAVRHVPDGVGGHIPVVLAVLSMPLSLLFDPDSFYFGVLPVVAEVADHFGTPRIQVGQAALLGQMTTGFPVSPLTPATFLVAGLSGVELGAHQRFAIPWLFAATLVMTAAAVLLGVLPL</sequence>
<feature type="transmembrane region" description="Helical" evidence="6">
    <location>
        <begin position="137"/>
        <end position="156"/>
    </location>
</feature>
<dbReference type="PANTHER" id="PTHR30354:SF26">
    <property type="entry name" value="TRANSPORTER, PUTATIVE-RELATED"/>
    <property type="match status" value="1"/>
</dbReference>
<accession>A0A285QYC0</accession>
<gene>
    <name evidence="8" type="ORF">SAMN06297144_1484</name>
</gene>
<evidence type="ECO:0000256" key="1">
    <source>
        <dbReference type="ARBA" id="ARBA00004141"/>
    </source>
</evidence>
<dbReference type="OrthoDB" id="5329450at2"/>
<dbReference type="NCBIfam" id="TIGR00784">
    <property type="entry name" value="citMHS"/>
    <property type="match status" value="1"/>
</dbReference>
<evidence type="ECO:0000259" key="7">
    <source>
        <dbReference type="Pfam" id="PF03600"/>
    </source>
</evidence>
<evidence type="ECO:0000256" key="4">
    <source>
        <dbReference type="ARBA" id="ARBA00022989"/>
    </source>
</evidence>
<dbReference type="InterPro" id="IPR003474">
    <property type="entry name" value="Glcn_transporter"/>
</dbReference>
<feature type="transmembrane region" description="Helical" evidence="6">
    <location>
        <begin position="422"/>
        <end position="444"/>
    </location>
</feature>
<protein>
    <submittedName>
        <fullName evidence="8">Citrate-Mg2+:H+ or citrate-Ca2+:H+ symporter, CitMHS family</fullName>
    </submittedName>
</protein>
<evidence type="ECO:0000313" key="9">
    <source>
        <dbReference type="Proteomes" id="UP000219494"/>
    </source>
</evidence>
<name>A0A285QYC0_9SPHN</name>
<keyword evidence="5 6" id="KW-0472">Membrane</keyword>
<feature type="transmembrane region" description="Helical" evidence="6">
    <location>
        <begin position="102"/>
        <end position="125"/>
    </location>
</feature>
<evidence type="ECO:0000256" key="2">
    <source>
        <dbReference type="ARBA" id="ARBA00022448"/>
    </source>
</evidence>
<evidence type="ECO:0000256" key="5">
    <source>
        <dbReference type="ARBA" id="ARBA00023136"/>
    </source>
</evidence>
<dbReference type="InterPro" id="IPR004680">
    <property type="entry name" value="Cit_transptr-like_dom"/>
</dbReference>
<dbReference type="InterPro" id="IPR014738">
    <property type="entry name" value="Citrate_transporter"/>
</dbReference>
<evidence type="ECO:0000313" key="8">
    <source>
        <dbReference type="EMBL" id="SOB86379.1"/>
    </source>
</evidence>
<reference evidence="8 9" key="1">
    <citation type="submission" date="2017-07" db="EMBL/GenBank/DDBJ databases">
        <authorList>
            <person name="Sun Z.S."/>
            <person name="Albrecht U."/>
            <person name="Echele G."/>
            <person name="Lee C.C."/>
        </authorList>
    </citation>
    <scope>NUCLEOTIDE SEQUENCE [LARGE SCALE GENOMIC DNA]</scope>
    <source>
        <strain evidence="8 9">CGMCC 1.12672</strain>
    </source>
</reference>